<dbReference type="KEGG" id="ccp:CHC_T00000172001"/>
<dbReference type="OMA" id="YLYRESP"/>
<dbReference type="EMBL" id="HG002020">
    <property type="protein sequence ID" value="CDF39291.1"/>
    <property type="molecule type" value="Genomic_DNA"/>
</dbReference>
<evidence type="ECO:0000256" key="3">
    <source>
        <dbReference type="ARBA" id="ARBA00023274"/>
    </source>
</evidence>
<evidence type="ECO:0000313" key="7">
    <source>
        <dbReference type="Proteomes" id="UP000012073"/>
    </source>
</evidence>
<dbReference type="GO" id="GO:0006412">
    <property type="term" value="P:translation"/>
    <property type="evidence" value="ECO:0007669"/>
    <property type="project" value="InterPro"/>
</dbReference>
<sequence>MSATRYLSRGFRTLAYTRRRFASAPKAAEAAAEAQPDPKVESILGLRIDSNTVPENVIRALSLENASRSEARRLRKIRLIETFRRSESDTGSPEVQIAILTDRIKDLTGHVQQHKQDKMNMRSLVMLVHKRRRLMKYLLRETPERYVAIVKALSLRPSSVFSKDVPLGAKKAPTPKLN</sequence>
<evidence type="ECO:0000256" key="5">
    <source>
        <dbReference type="RuleBase" id="RU003920"/>
    </source>
</evidence>
<dbReference type="GO" id="GO:0003735">
    <property type="term" value="F:structural constituent of ribosome"/>
    <property type="evidence" value="ECO:0007669"/>
    <property type="project" value="InterPro"/>
</dbReference>
<dbReference type="Pfam" id="PF00312">
    <property type="entry name" value="Ribosomal_S15"/>
    <property type="match status" value="1"/>
</dbReference>
<keyword evidence="7" id="KW-1185">Reference proteome</keyword>
<dbReference type="RefSeq" id="XP_005719202.1">
    <property type="nucleotide sequence ID" value="XM_005719145.1"/>
</dbReference>
<dbReference type="InterPro" id="IPR009068">
    <property type="entry name" value="uS15_NS1_RNA-bd_sf"/>
</dbReference>
<reference evidence="7" key="1">
    <citation type="journal article" date="2013" name="Proc. Natl. Acad. Sci. U.S.A.">
        <title>Genome structure and metabolic features in the red seaweed Chondrus crispus shed light on evolution of the Archaeplastida.</title>
        <authorList>
            <person name="Collen J."/>
            <person name="Porcel B."/>
            <person name="Carre W."/>
            <person name="Ball S.G."/>
            <person name="Chaparro C."/>
            <person name="Tonon T."/>
            <person name="Barbeyron T."/>
            <person name="Michel G."/>
            <person name="Noel B."/>
            <person name="Valentin K."/>
            <person name="Elias M."/>
            <person name="Artiguenave F."/>
            <person name="Arun A."/>
            <person name="Aury J.M."/>
            <person name="Barbosa-Neto J.F."/>
            <person name="Bothwell J.H."/>
            <person name="Bouget F.Y."/>
            <person name="Brillet L."/>
            <person name="Cabello-Hurtado F."/>
            <person name="Capella-Gutierrez S."/>
            <person name="Charrier B."/>
            <person name="Cladiere L."/>
            <person name="Cock J.M."/>
            <person name="Coelho S.M."/>
            <person name="Colleoni C."/>
            <person name="Czjzek M."/>
            <person name="Da Silva C."/>
            <person name="Delage L."/>
            <person name="Denoeud F."/>
            <person name="Deschamps P."/>
            <person name="Dittami S.M."/>
            <person name="Gabaldon T."/>
            <person name="Gachon C.M."/>
            <person name="Groisillier A."/>
            <person name="Herve C."/>
            <person name="Jabbari K."/>
            <person name="Katinka M."/>
            <person name="Kloareg B."/>
            <person name="Kowalczyk N."/>
            <person name="Labadie K."/>
            <person name="Leblanc C."/>
            <person name="Lopez P.J."/>
            <person name="McLachlan D.H."/>
            <person name="Meslet-Cladiere L."/>
            <person name="Moustafa A."/>
            <person name="Nehr Z."/>
            <person name="Nyvall Collen P."/>
            <person name="Panaud O."/>
            <person name="Partensky F."/>
            <person name="Poulain J."/>
            <person name="Rensing S.A."/>
            <person name="Rousvoal S."/>
            <person name="Samson G."/>
            <person name="Symeonidi A."/>
            <person name="Weissenbach J."/>
            <person name="Zambounis A."/>
            <person name="Wincker P."/>
            <person name="Boyen C."/>
        </authorList>
    </citation>
    <scope>NUCLEOTIDE SEQUENCE [LARGE SCALE GENOMIC DNA]</scope>
    <source>
        <strain evidence="7">cv. Stackhouse</strain>
    </source>
</reference>
<dbReference type="InterPro" id="IPR000589">
    <property type="entry name" value="Ribosomal_uS15"/>
</dbReference>
<dbReference type="Proteomes" id="UP000012073">
    <property type="component" value="Unassembled WGS sequence"/>
</dbReference>
<evidence type="ECO:0000256" key="4">
    <source>
        <dbReference type="RuleBase" id="RU003919"/>
    </source>
</evidence>
<dbReference type="Gene3D" id="1.10.287.10">
    <property type="entry name" value="S15/NS1, RNA-binding"/>
    <property type="match status" value="1"/>
</dbReference>
<keyword evidence="3 4" id="KW-0687">Ribonucleoprotein</keyword>
<dbReference type="GO" id="GO:1990904">
    <property type="term" value="C:ribonucleoprotein complex"/>
    <property type="evidence" value="ECO:0007669"/>
    <property type="project" value="UniProtKB-KW"/>
</dbReference>
<protein>
    <recommendedName>
        <fullName evidence="5">30S ribosomal protein S15</fullName>
    </recommendedName>
</protein>
<dbReference type="CDD" id="cd00353">
    <property type="entry name" value="Ribosomal_S15p_S13e"/>
    <property type="match status" value="1"/>
</dbReference>
<keyword evidence="2 4" id="KW-0689">Ribosomal protein</keyword>
<dbReference type="PROSITE" id="PS00362">
    <property type="entry name" value="RIBOSOMAL_S15"/>
    <property type="match status" value="1"/>
</dbReference>
<dbReference type="InterPro" id="IPR005290">
    <property type="entry name" value="Ribosomal_uS15_bac-type"/>
</dbReference>
<dbReference type="GO" id="GO:0005737">
    <property type="term" value="C:cytoplasm"/>
    <property type="evidence" value="ECO:0007669"/>
    <property type="project" value="UniProtKB-ARBA"/>
</dbReference>
<dbReference type="NCBIfam" id="TIGR00952">
    <property type="entry name" value="S15_bact"/>
    <property type="match status" value="1"/>
</dbReference>
<dbReference type="GeneID" id="17326921"/>
<organism evidence="6 7">
    <name type="scientific">Chondrus crispus</name>
    <name type="common">Carrageen Irish moss</name>
    <name type="synonym">Polymorpha crispa</name>
    <dbReference type="NCBI Taxonomy" id="2769"/>
    <lineage>
        <taxon>Eukaryota</taxon>
        <taxon>Rhodophyta</taxon>
        <taxon>Florideophyceae</taxon>
        <taxon>Rhodymeniophycidae</taxon>
        <taxon>Gigartinales</taxon>
        <taxon>Gigartinaceae</taxon>
        <taxon>Chondrus</taxon>
    </lineage>
</organism>
<dbReference type="SUPFAM" id="SSF47060">
    <property type="entry name" value="S15/NS1 RNA-binding domain"/>
    <property type="match status" value="1"/>
</dbReference>
<evidence type="ECO:0000256" key="2">
    <source>
        <dbReference type="ARBA" id="ARBA00022980"/>
    </source>
</evidence>
<evidence type="ECO:0000256" key="1">
    <source>
        <dbReference type="ARBA" id="ARBA00008434"/>
    </source>
</evidence>
<dbReference type="PhylomeDB" id="R7QP79"/>
<dbReference type="OrthoDB" id="5642at2759"/>
<dbReference type="STRING" id="2769.R7QP79"/>
<comment type="similarity">
    <text evidence="1 4">Belongs to the universal ribosomal protein uS15 family.</text>
</comment>
<dbReference type="PANTHER" id="PTHR23321">
    <property type="entry name" value="RIBOSOMAL PROTEIN S15, BACTERIAL AND ORGANELLAR"/>
    <property type="match status" value="1"/>
</dbReference>
<dbReference type="GO" id="GO:0005840">
    <property type="term" value="C:ribosome"/>
    <property type="evidence" value="ECO:0007669"/>
    <property type="project" value="UniProtKB-KW"/>
</dbReference>
<proteinExistence type="inferred from homology"/>
<dbReference type="Gene3D" id="6.10.250.3130">
    <property type="match status" value="1"/>
</dbReference>
<dbReference type="PANTHER" id="PTHR23321:SF26">
    <property type="entry name" value="SMALL RIBOSOMAL SUBUNIT PROTEIN US15M"/>
    <property type="match status" value="1"/>
</dbReference>
<dbReference type="AlphaFoldDB" id="R7QP79"/>
<accession>R7QP79</accession>
<gene>
    <name evidence="6" type="ORF">CHC_T00000172001</name>
</gene>
<name>R7QP79_CHOCR</name>
<dbReference type="HAMAP" id="MF_01343_B">
    <property type="entry name" value="Ribosomal_uS15_B"/>
    <property type="match status" value="1"/>
</dbReference>
<dbReference type="Gramene" id="CDF39291">
    <property type="protein sequence ID" value="CDF39291"/>
    <property type="gene ID" value="CHC_T00000172001"/>
</dbReference>
<evidence type="ECO:0000313" key="6">
    <source>
        <dbReference type="EMBL" id="CDF39291.1"/>
    </source>
</evidence>
<dbReference type="SMART" id="SM01387">
    <property type="entry name" value="Ribosomal_S15"/>
    <property type="match status" value="1"/>
</dbReference>